<dbReference type="Gene3D" id="1.20.58.1000">
    <property type="entry name" value="Metal-sensitive repressor, helix protomer"/>
    <property type="match status" value="1"/>
</dbReference>
<dbReference type="EMBL" id="MHCX01000002">
    <property type="protein sequence ID" value="OGY30288.1"/>
    <property type="molecule type" value="Genomic_DNA"/>
</dbReference>
<gene>
    <name evidence="1" type="ORF">A3J50_03185</name>
</gene>
<dbReference type="InterPro" id="IPR038390">
    <property type="entry name" value="Metal_Tscrpt_repr_sf"/>
</dbReference>
<evidence type="ECO:0000313" key="2">
    <source>
        <dbReference type="Proteomes" id="UP000177821"/>
    </source>
</evidence>
<dbReference type="GO" id="GO:0045892">
    <property type="term" value="P:negative regulation of DNA-templated transcription"/>
    <property type="evidence" value="ECO:0007669"/>
    <property type="project" value="UniProtKB-ARBA"/>
</dbReference>
<dbReference type="GO" id="GO:0003677">
    <property type="term" value="F:DNA binding"/>
    <property type="evidence" value="ECO:0007669"/>
    <property type="project" value="InterPro"/>
</dbReference>
<proteinExistence type="predicted"/>
<protein>
    <recommendedName>
        <fullName evidence="3">Transcriptional regulator</fullName>
    </recommendedName>
</protein>
<evidence type="ECO:0000313" key="1">
    <source>
        <dbReference type="EMBL" id="OGY30288.1"/>
    </source>
</evidence>
<organism evidence="1 2">
    <name type="scientific">Candidatus Woykebacteria bacterium RIFCSPHIGHO2_02_FULL_43_16b</name>
    <dbReference type="NCBI Taxonomy" id="1802601"/>
    <lineage>
        <taxon>Bacteria</taxon>
        <taxon>Candidatus Woykeibacteriota</taxon>
    </lineage>
</organism>
<dbReference type="Proteomes" id="UP000177821">
    <property type="component" value="Unassembled WGS sequence"/>
</dbReference>
<dbReference type="GO" id="GO:0046872">
    <property type="term" value="F:metal ion binding"/>
    <property type="evidence" value="ECO:0007669"/>
    <property type="project" value="InterPro"/>
</dbReference>
<dbReference type="CDD" id="cd10151">
    <property type="entry name" value="TthCsoR-like_DUF156"/>
    <property type="match status" value="1"/>
</dbReference>
<comment type="caution">
    <text evidence="1">The sequence shown here is derived from an EMBL/GenBank/DDBJ whole genome shotgun (WGS) entry which is preliminary data.</text>
</comment>
<dbReference type="PANTHER" id="PTHR33677">
    <property type="entry name" value="TRANSCRIPTIONAL REPRESSOR FRMR-RELATED"/>
    <property type="match status" value="1"/>
</dbReference>
<dbReference type="AlphaFoldDB" id="A0A1G1WRD0"/>
<sequence>MFKPKTSKEKVLHRFKITRGHLDKIIRMVESDQYCIDILHQSLAVQKALKQTDNVILENHLKTCATRDIKNGRNLEVVGEIMNVFKRVNP</sequence>
<reference evidence="1 2" key="1">
    <citation type="journal article" date="2016" name="Nat. Commun.">
        <title>Thousands of microbial genomes shed light on interconnected biogeochemical processes in an aquifer system.</title>
        <authorList>
            <person name="Anantharaman K."/>
            <person name="Brown C.T."/>
            <person name="Hug L.A."/>
            <person name="Sharon I."/>
            <person name="Castelle C.J."/>
            <person name="Probst A.J."/>
            <person name="Thomas B.C."/>
            <person name="Singh A."/>
            <person name="Wilkins M.J."/>
            <person name="Karaoz U."/>
            <person name="Brodie E.L."/>
            <person name="Williams K.H."/>
            <person name="Hubbard S.S."/>
            <person name="Banfield J.F."/>
        </authorList>
    </citation>
    <scope>NUCLEOTIDE SEQUENCE [LARGE SCALE GENOMIC DNA]</scope>
</reference>
<evidence type="ECO:0008006" key="3">
    <source>
        <dbReference type="Google" id="ProtNLM"/>
    </source>
</evidence>
<dbReference type="InterPro" id="IPR003735">
    <property type="entry name" value="Metal_Tscrpt_repr"/>
</dbReference>
<accession>A0A1G1WRD0</accession>
<name>A0A1G1WRD0_9BACT</name>
<dbReference type="Pfam" id="PF02583">
    <property type="entry name" value="Trns_repr_metal"/>
    <property type="match status" value="1"/>
</dbReference>